<sequence>MVLGGKEDSEWLAVPYLYWWKGSDPSRPDEKEASCTSDGQGCPAGGPWLDGWTDKACRHQQHQVPAVTTLLLRHSIETILRKDLGPGPNQASKNTKVRKQPCTALQPSWSIPRLAKARRESLEQ</sequence>
<feature type="region of interest" description="Disordered" evidence="1">
    <location>
        <begin position="25"/>
        <end position="46"/>
    </location>
</feature>
<gene>
    <name evidence="2" type="primary">RvY_18213</name>
    <name evidence="2" type="synonym">RvY_18213.2</name>
    <name evidence="2" type="ORF">RvY_18213-2</name>
</gene>
<feature type="region of interest" description="Disordered" evidence="1">
    <location>
        <begin position="82"/>
        <end position="102"/>
    </location>
</feature>
<proteinExistence type="predicted"/>
<reference evidence="2 3" key="1">
    <citation type="journal article" date="2016" name="Nat. Commun.">
        <title>Extremotolerant tardigrade genome and improved radiotolerance of human cultured cells by tardigrade-unique protein.</title>
        <authorList>
            <person name="Hashimoto T."/>
            <person name="Horikawa D.D."/>
            <person name="Saito Y."/>
            <person name="Kuwahara H."/>
            <person name="Kozuka-Hata H."/>
            <person name="Shin-I T."/>
            <person name="Minakuchi Y."/>
            <person name="Ohishi K."/>
            <person name="Motoyama A."/>
            <person name="Aizu T."/>
            <person name="Enomoto A."/>
            <person name="Kondo K."/>
            <person name="Tanaka S."/>
            <person name="Hara Y."/>
            <person name="Koshikawa S."/>
            <person name="Sagara H."/>
            <person name="Miura T."/>
            <person name="Yokobori S."/>
            <person name="Miyagawa K."/>
            <person name="Suzuki Y."/>
            <person name="Kubo T."/>
            <person name="Oyama M."/>
            <person name="Kohara Y."/>
            <person name="Fujiyama A."/>
            <person name="Arakawa K."/>
            <person name="Katayama T."/>
            <person name="Toyoda A."/>
            <person name="Kunieda T."/>
        </authorList>
    </citation>
    <scope>NUCLEOTIDE SEQUENCE [LARGE SCALE GENOMIC DNA]</scope>
    <source>
        <strain evidence="2 3">YOKOZUNA-1</strain>
    </source>
</reference>
<dbReference type="EMBL" id="BDGG01000018">
    <property type="protein sequence ID" value="GAV08539.1"/>
    <property type="molecule type" value="Genomic_DNA"/>
</dbReference>
<organism evidence="2 3">
    <name type="scientific">Ramazzottius varieornatus</name>
    <name type="common">Water bear</name>
    <name type="synonym">Tardigrade</name>
    <dbReference type="NCBI Taxonomy" id="947166"/>
    <lineage>
        <taxon>Eukaryota</taxon>
        <taxon>Metazoa</taxon>
        <taxon>Ecdysozoa</taxon>
        <taxon>Tardigrada</taxon>
        <taxon>Eutardigrada</taxon>
        <taxon>Parachela</taxon>
        <taxon>Hypsibioidea</taxon>
        <taxon>Ramazzottiidae</taxon>
        <taxon>Ramazzottius</taxon>
    </lineage>
</organism>
<evidence type="ECO:0000256" key="1">
    <source>
        <dbReference type="SAM" id="MobiDB-lite"/>
    </source>
</evidence>
<keyword evidence="3" id="KW-1185">Reference proteome</keyword>
<evidence type="ECO:0000313" key="3">
    <source>
        <dbReference type="Proteomes" id="UP000186922"/>
    </source>
</evidence>
<dbReference type="AlphaFoldDB" id="A0A1D1WAU3"/>
<dbReference type="Proteomes" id="UP000186922">
    <property type="component" value="Unassembled WGS sequence"/>
</dbReference>
<accession>A0A1D1WAU3</accession>
<evidence type="ECO:0000313" key="2">
    <source>
        <dbReference type="EMBL" id="GAV08539.1"/>
    </source>
</evidence>
<name>A0A1D1WAU3_RAMVA</name>
<comment type="caution">
    <text evidence="2">The sequence shown here is derived from an EMBL/GenBank/DDBJ whole genome shotgun (WGS) entry which is preliminary data.</text>
</comment>
<protein>
    <submittedName>
        <fullName evidence="2">Uncharacterized protein</fullName>
    </submittedName>
</protein>